<comment type="catalytic activity">
    <reaction evidence="3">
        <text>2 GTP = 3',3'-c-di-GMP + 2 diphosphate</text>
        <dbReference type="Rhea" id="RHEA:24898"/>
        <dbReference type="ChEBI" id="CHEBI:33019"/>
        <dbReference type="ChEBI" id="CHEBI:37565"/>
        <dbReference type="ChEBI" id="CHEBI:58805"/>
        <dbReference type="EC" id="2.7.7.65"/>
    </reaction>
</comment>
<feature type="transmembrane region" description="Helical" evidence="4">
    <location>
        <begin position="217"/>
        <end position="237"/>
    </location>
</feature>
<comment type="caution">
    <text evidence="7">The sequence shown here is derived from an EMBL/GenBank/DDBJ whole genome shotgun (WGS) entry which is preliminary data.</text>
</comment>
<dbReference type="InterPro" id="IPR029787">
    <property type="entry name" value="Nucleotide_cyclase"/>
</dbReference>
<dbReference type="GO" id="GO:0052621">
    <property type="term" value="F:diguanylate cyclase activity"/>
    <property type="evidence" value="ECO:0007669"/>
    <property type="project" value="UniProtKB-EC"/>
</dbReference>
<dbReference type="InterPro" id="IPR043128">
    <property type="entry name" value="Rev_trsase/Diguanyl_cyclase"/>
</dbReference>
<dbReference type="Proteomes" id="UP000256542">
    <property type="component" value="Unassembled WGS sequence"/>
</dbReference>
<keyword evidence="5" id="KW-0732">Signal</keyword>
<feature type="transmembrane region" description="Helical" evidence="4">
    <location>
        <begin position="308"/>
        <end position="328"/>
    </location>
</feature>
<reference evidence="7 8" key="1">
    <citation type="submission" date="2018-08" db="EMBL/GenBank/DDBJ databases">
        <title>Genomic Encyclopedia of Type Strains, Phase III (KMG-III): the genomes of soil and plant-associated and newly described type strains.</title>
        <authorList>
            <person name="Whitman W."/>
        </authorList>
    </citation>
    <scope>NUCLEOTIDE SEQUENCE [LARGE SCALE GENOMIC DNA]</scope>
    <source>
        <strain evidence="7 8">CECT 7375</strain>
    </source>
</reference>
<feature type="domain" description="GGDEF" evidence="6">
    <location>
        <begin position="435"/>
        <end position="569"/>
    </location>
</feature>
<dbReference type="FunFam" id="3.30.70.270:FF:000001">
    <property type="entry name" value="Diguanylate cyclase domain protein"/>
    <property type="match status" value="1"/>
</dbReference>
<evidence type="ECO:0000256" key="4">
    <source>
        <dbReference type="SAM" id="Phobius"/>
    </source>
</evidence>
<feature type="chain" id="PRO_5017788834" description="diguanylate cyclase" evidence="5">
    <location>
        <begin position="28"/>
        <end position="569"/>
    </location>
</feature>
<dbReference type="AlphaFoldDB" id="A0A3E0DP64"/>
<feature type="transmembrane region" description="Helical" evidence="4">
    <location>
        <begin position="361"/>
        <end position="385"/>
    </location>
</feature>
<feature type="signal peptide" evidence="5">
    <location>
        <begin position="1"/>
        <end position="27"/>
    </location>
</feature>
<gene>
    <name evidence="7" type="ORF">DFP81_105305</name>
</gene>
<organism evidence="7 8">
    <name type="scientific">Marinomonas pollencensis</name>
    <dbReference type="NCBI Taxonomy" id="491954"/>
    <lineage>
        <taxon>Bacteria</taxon>
        <taxon>Pseudomonadati</taxon>
        <taxon>Pseudomonadota</taxon>
        <taxon>Gammaproteobacteria</taxon>
        <taxon>Oceanospirillales</taxon>
        <taxon>Oceanospirillaceae</taxon>
        <taxon>Marinomonas</taxon>
    </lineage>
</organism>
<dbReference type="InterPro" id="IPR011622">
    <property type="entry name" value="7TMR_DISM_rcpt_extracell_dom2"/>
</dbReference>
<keyword evidence="4" id="KW-0472">Membrane</keyword>
<feature type="transmembrane region" description="Helical" evidence="4">
    <location>
        <begin position="282"/>
        <end position="302"/>
    </location>
</feature>
<feature type="transmembrane region" description="Helical" evidence="4">
    <location>
        <begin position="335"/>
        <end position="355"/>
    </location>
</feature>
<dbReference type="NCBIfam" id="TIGR00254">
    <property type="entry name" value="GGDEF"/>
    <property type="match status" value="1"/>
</dbReference>
<dbReference type="InterPro" id="IPR050469">
    <property type="entry name" value="Diguanylate_Cyclase"/>
</dbReference>
<keyword evidence="4" id="KW-1133">Transmembrane helix</keyword>
<dbReference type="Gene3D" id="3.30.70.270">
    <property type="match status" value="1"/>
</dbReference>
<keyword evidence="8" id="KW-1185">Reference proteome</keyword>
<protein>
    <recommendedName>
        <fullName evidence="2">diguanylate cyclase</fullName>
        <ecNumber evidence="2">2.7.7.65</ecNumber>
    </recommendedName>
</protein>
<comment type="cofactor">
    <cofactor evidence="1">
        <name>Mg(2+)</name>
        <dbReference type="ChEBI" id="CHEBI:18420"/>
    </cofactor>
</comment>
<dbReference type="EC" id="2.7.7.65" evidence="2"/>
<dbReference type="SMART" id="SM00267">
    <property type="entry name" value="GGDEF"/>
    <property type="match status" value="1"/>
</dbReference>
<dbReference type="InterPro" id="IPR000160">
    <property type="entry name" value="GGDEF_dom"/>
</dbReference>
<proteinExistence type="predicted"/>
<feature type="transmembrane region" description="Helical" evidence="4">
    <location>
        <begin position="190"/>
        <end position="210"/>
    </location>
</feature>
<evidence type="ECO:0000256" key="2">
    <source>
        <dbReference type="ARBA" id="ARBA00012528"/>
    </source>
</evidence>
<keyword evidence="4" id="KW-0812">Transmembrane</keyword>
<dbReference type="SUPFAM" id="SSF55073">
    <property type="entry name" value="Nucleotide cyclase"/>
    <property type="match status" value="1"/>
</dbReference>
<accession>A0A3E0DP64</accession>
<dbReference type="InterPro" id="IPR011623">
    <property type="entry name" value="7TMR_DISM_rcpt_extracell_dom1"/>
</dbReference>
<sequence>MIGAAFRSLIYLMTLSLLGLCASTVNAAPSALLIDNNFDQLEQFQMSYFVDKSGDMPISQVQNQRFTDSSNSINLGAEAKTTWAKIALKNTSDTPITLYLHNSYAYYNRAIELNEVVNGQVTRTRLLDMDIKDTQESMYQGTAVFDITLAPQQVTTLYLKNLAYIYQVFSLELYSQDASKRVLINQNNDITLIVGMILALIIYNFFLFLSSRLKEHLFYACYLVSGGFWIALSYGLFASFFDVFGSITLKWNIALGTMPICLLIFMINIFETRTKYPTEHKALLTVIAILATNSIYGLFDIIKALEYASTLAFIVLSISLCVTISMFVRKHPLALLFLIGHSLFITFSVLAVLFYQGRIGFSYISSHGVGIGILLESLVLSLIIANRIRALETLKASQAELQLLASTDPLTKLLNRRSFALEANQLLRQDKQIRHPLSLAILDIDFFKNINDTYGHGLGDRVIVRVADVLRQQCRHQDIVARYGGEEFVILMPNTSIEKAHVLAERIRKVLENATIHVDQQQLVNFTLSVGIAEVDPTTADLQAAIEQADKALYKAKNNGRNQSQLFVG</sequence>
<dbReference type="CDD" id="cd01949">
    <property type="entry name" value="GGDEF"/>
    <property type="match status" value="1"/>
</dbReference>
<evidence type="ECO:0000313" key="8">
    <source>
        <dbReference type="Proteomes" id="UP000256542"/>
    </source>
</evidence>
<evidence type="ECO:0000256" key="1">
    <source>
        <dbReference type="ARBA" id="ARBA00001946"/>
    </source>
</evidence>
<feature type="transmembrane region" description="Helical" evidence="4">
    <location>
        <begin position="249"/>
        <end position="270"/>
    </location>
</feature>
<dbReference type="EMBL" id="QUNG01000005">
    <property type="protein sequence ID" value="REG83939.1"/>
    <property type="molecule type" value="Genomic_DNA"/>
</dbReference>
<evidence type="ECO:0000313" key="7">
    <source>
        <dbReference type="EMBL" id="REG83939.1"/>
    </source>
</evidence>
<dbReference type="Pfam" id="PF07695">
    <property type="entry name" value="7TMR-DISM_7TM"/>
    <property type="match status" value="1"/>
</dbReference>
<name>A0A3E0DP64_9GAMM</name>
<dbReference type="Gene3D" id="2.60.40.2380">
    <property type="match status" value="1"/>
</dbReference>
<evidence type="ECO:0000256" key="3">
    <source>
        <dbReference type="ARBA" id="ARBA00034247"/>
    </source>
</evidence>
<evidence type="ECO:0000259" key="6">
    <source>
        <dbReference type="PROSITE" id="PS50887"/>
    </source>
</evidence>
<dbReference type="PROSITE" id="PS50887">
    <property type="entry name" value="GGDEF"/>
    <property type="match status" value="1"/>
</dbReference>
<dbReference type="PANTHER" id="PTHR45138">
    <property type="entry name" value="REGULATORY COMPONENTS OF SENSORY TRANSDUCTION SYSTEM"/>
    <property type="match status" value="1"/>
</dbReference>
<dbReference type="Pfam" id="PF07696">
    <property type="entry name" value="7TMR-DISMED2"/>
    <property type="match status" value="1"/>
</dbReference>
<dbReference type="OrthoDB" id="5289013at2"/>
<dbReference type="Pfam" id="PF00990">
    <property type="entry name" value="GGDEF"/>
    <property type="match status" value="1"/>
</dbReference>
<dbReference type="PANTHER" id="PTHR45138:SF9">
    <property type="entry name" value="DIGUANYLATE CYCLASE DGCM-RELATED"/>
    <property type="match status" value="1"/>
</dbReference>
<evidence type="ECO:0000256" key="5">
    <source>
        <dbReference type="SAM" id="SignalP"/>
    </source>
</evidence>